<proteinExistence type="predicted"/>
<dbReference type="EMBL" id="SWJQ01000045">
    <property type="protein sequence ID" value="TRZ24611.1"/>
    <property type="molecule type" value="Genomic_DNA"/>
</dbReference>
<accession>A0A8K1GVI0</accession>
<gene>
    <name evidence="1" type="ORF">HGM15179_002498</name>
</gene>
<sequence length="116" mass="13149">MLDFLIGMDSSSPWMKTNQPSWTLVLSRMISSGILPHYSLNRPKCSPEVQSFTLSPSSQDRIHSNLMVIAALNPHIPDQSFFLCKYKVQQSSLPVLEGHNWVTPKPSLFQAIKKHK</sequence>
<protein>
    <submittedName>
        <fullName evidence="1">Uncharacterized protein</fullName>
    </submittedName>
</protein>
<dbReference type="AlphaFoldDB" id="A0A8K1GVI0"/>
<organism evidence="1 2">
    <name type="scientific">Zosterops borbonicus</name>
    <dbReference type="NCBI Taxonomy" id="364589"/>
    <lineage>
        <taxon>Eukaryota</taxon>
        <taxon>Metazoa</taxon>
        <taxon>Chordata</taxon>
        <taxon>Craniata</taxon>
        <taxon>Vertebrata</taxon>
        <taxon>Euteleostomi</taxon>
        <taxon>Archelosauria</taxon>
        <taxon>Archosauria</taxon>
        <taxon>Dinosauria</taxon>
        <taxon>Saurischia</taxon>
        <taxon>Theropoda</taxon>
        <taxon>Coelurosauria</taxon>
        <taxon>Aves</taxon>
        <taxon>Neognathae</taxon>
        <taxon>Neoaves</taxon>
        <taxon>Telluraves</taxon>
        <taxon>Australaves</taxon>
        <taxon>Passeriformes</taxon>
        <taxon>Sylvioidea</taxon>
        <taxon>Zosteropidae</taxon>
        <taxon>Zosterops</taxon>
    </lineage>
</organism>
<evidence type="ECO:0000313" key="1">
    <source>
        <dbReference type="EMBL" id="TRZ24611.1"/>
    </source>
</evidence>
<dbReference type="Proteomes" id="UP000796761">
    <property type="component" value="Unassembled WGS sequence"/>
</dbReference>
<comment type="caution">
    <text evidence="1">The sequence shown here is derived from an EMBL/GenBank/DDBJ whole genome shotgun (WGS) entry which is preliminary data.</text>
</comment>
<keyword evidence="2" id="KW-1185">Reference proteome</keyword>
<evidence type="ECO:0000313" key="2">
    <source>
        <dbReference type="Proteomes" id="UP000796761"/>
    </source>
</evidence>
<name>A0A8K1GVI0_9PASS</name>
<reference evidence="1" key="1">
    <citation type="submission" date="2019-04" db="EMBL/GenBank/DDBJ databases">
        <title>Genome assembly of Zosterops borbonicus 15179.</title>
        <authorList>
            <person name="Leroy T."/>
            <person name="Anselmetti Y."/>
            <person name="Tilak M.-K."/>
            <person name="Nabholz B."/>
        </authorList>
    </citation>
    <scope>NUCLEOTIDE SEQUENCE</scope>
    <source>
        <strain evidence="1">HGM_15179</strain>
        <tissue evidence="1">Muscle</tissue>
    </source>
</reference>